<dbReference type="InterPro" id="IPR036890">
    <property type="entry name" value="HATPase_C_sf"/>
</dbReference>
<dbReference type="EMBL" id="HBHZ01001675">
    <property type="protein sequence ID" value="CAE0188236.1"/>
    <property type="molecule type" value="Transcribed_RNA"/>
</dbReference>
<keyword evidence="7 8" id="KW-0496">Mitochondrion</keyword>
<dbReference type="GO" id="GO:0010906">
    <property type="term" value="P:regulation of glucose metabolic process"/>
    <property type="evidence" value="ECO:0007669"/>
    <property type="project" value="TreeGrafter"/>
</dbReference>
<dbReference type="InterPro" id="IPR039028">
    <property type="entry name" value="BCKD/PDK"/>
</dbReference>
<dbReference type="PANTHER" id="PTHR11947:SF20">
    <property type="entry name" value="[3-METHYL-2-OXOBUTANOATE DEHYDROGENASE [LIPOAMIDE]] KINASE, MITOCHONDRIAL"/>
    <property type="match status" value="1"/>
</dbReference>
<evidence type="ECO:0000313" key="11">
    <source>
        <dbReference type="EMBL" id="CAE0188236.1"/>
    </source>
</evidence>
<evidence type="ECO:0000259" key="10">
    <source>
        <dbReference type="SMART" id="SM00387"/>
    </source>
</evidence>
<dbReference type="GO" id="GO:0004740">
    <property type="term" value="F:pyruvate dehydrogenase (acetyl-transferring) kinase activity"/>
    <property type="evidence" value="ECO:0007669"/>
    <property type="project" value="TreeGrafter"/>
</dbReference>
<dbReference type="InterPro" id="IPR003594">
    <property type="entry name" value="HATPase_dom"/>
</dbReference>
<dbReference type="SMART" id="SM00387">
    <property type="entry name" value="HATPase_c"/>
    <property type="match status" value="1"/>
</dbReference>
<keyword evidence="5 8" id="KW-0418">Kinase</keyword>
<evidence type="ECO:0000256" key="3">
    <source>
        <dbReference type="ARBA" id="ARBA00022679"/>
    </source>
</evidence>
<feature type="region of interest" description="Disordered" evidence="9">
    <location>
        <begin position="52"/>
        <end position="76"/>
    </location>
</feature>
<feature type="domain" description="Histidine kinase/HSP90-like ATPase" evidence="10">
    <location>
        <begin position="303"/>
        <end position="459"/>
    </location>
</feature>
<organism evidence="11">
    <name type="scientific">Chloropicon roscoffensis</name>
    <dbReference type="NCBI Taxonomy" id="1461544"/>
    <lineage>
        <taxon>Eukaryota</taxon>
        <taxon>Viridiplantae</taxon>
        <taxon>Chlorophyta</taxon>
        <taxon>Chloropicophyceae</taxon>
        <taxon>Chloropicales</taxon>
        <taxon>Chloropicaceae</taxon>
        <taxon>Chloropicon</taxon>
    </lineage>
</organism>
<protein>
    <recommendedName>
        <fullName evidence="8">Protein-serine/threonine kinase</fullName>
        <ecNumber evidence="8">2.7.11.-</ecNumber>
    </recommendedName>
</protein>
<gene>
    <name evidence="11" type="ORF">CROS1456_LOCUS1305</name>
</gene>
<sequence length="466" mass="52090">MFVDFGSSFLKVPHQSSSPMAIEAMALLHGVMWRSRALSRALDAAAASTSRRHVWNESSGSKKKSGTSKVTGRDDGDFTPGFYDNLIQKYAAHEEEHTERVNLKKLMETGKAVLVDERPAVVRQNAQFLQQELPKRLARRLLDLQFLPYIVVINPNIKRVYNSYYNAFETLRNFRVVNDDESNAEFTLLLKRLVDEHGPMVEALAAGLRECKSKPFIGDQLKLDSFLNSMLTSRISRRVLAEQHIALQNRRQNFVGIVCTQLDLREAVDFAFRKAQQVCVETYGVSPEMRVRGDQGDDAIISYVPAHLDYMLFELMKNAMRATVEQAIRRRRGRTSRHEMPPVIVKICRGKSDVTVKITDEGGGINEAEEKKIWNYGYTTVDEKDGSLTGLSLADGEQGGGPGGMDFSGAVGNSQSKMAGLGFGLPLSRLHARYFGGDLRLVNVNGYGVDVYLDLKNLQDEEVATS</sequence>
<comment type="subcellular location">
    <subcellularLocation>
        <location evidence="8">Mitochondrion matrix</location>
    </subcellularLocation>
</comment>
<reference evidence="11" key="1">
    <citation type="submission" date="2021-01" db="EMBL/GenBank/DDBJ databases">
        <authorList>
            <person name="Corre E."/>
            <person name="Pelletier E."/>
            <person name="Niang G."/>
            <person name="Scheremetjew M."/>
            <person name="Finn R."/>
            <person name="Kale V."/>
            <person name="Holt S."/>
            <person name="Cochrane G."/>
            <person name="Meng A."/>
            <person name="Brown T."/>
            <person name="Cohen L."/>
        </authorList>
    </citation>
    <scope>NUCLEOTIDE SEQUENCE</scope>
    <source>
        <strain evidence="11">RCC1871</strain>
    </source>
</reference>
<dbReference type="InterPro" id="IPR036784">
    <property type="entry name" value="AK/P_DHK_N_sf"/>
</dbReference>
<dbReference type="SUPFAM" id="SSF55874">
    <property type="entry name" value="ATPase domain of HSP90 chaperone/DNA topoisomerase II/histidine kinase"/>
    <property type="match status" value="1"/>
</dbReference>
<evidence type="ECO:0000256" key="6">
    <source>
        <dbReference type="ARBA" id="ARBA00022840"/>
    </source>
</evidence>
<name>A0A7S3FQ20_9CHLO</name>
<evidence type="ECO:0000256" key="5">
    <source>
        <dbReference type="ARBA" id="ARBA00022777"/>
    </source>
</evidence>
<evidence type="ECO:0000256" key="4">
    <source>
        <dbReference type="ARBA" id="ARBA00022741"/>
    </source>
</evidence>
<dbReference type="InterPro" id="IPR018955">
    <property type="entry name" value="BCDHK/PDK_N"/>
</dbReference>
<keyword evidence="6 8" id="KW-0067">ATP-binding</keyword>
<evidence type="ECO:0000256" key="2">
    <source>
        <dbReference type="ARBA" id="ARBA00022553"/>
    </source>
</evidence>
<dbReference type="EC" id="2.7.11.-" evidence="8"/>
<keyword evidence="4 8" id="KW-0547">Nucleotide-binding</keyword>
<keyword evidence="2" id="KW-0597">Phosphoprotein</keyword>
<dbReference type="AlphaFoldDB" id="A0A7S3FQ20"/>
<proteinExistence type="inferred from homology"/>
<dbReference type="PANTHER" id="PTHR11947">
    <property type="entry name" value="PYRUVATE DEHYDROGENASE KINASE"/>
    <property type="match status" value="1"/>
</dbReference>
<dbReference type="Pfam" id="PF02518">
    <property type="entry name" value="HATPase_c"/>
    <property type="match status" value="1"/>
</dbReference>
<dbReference type="SUPFAM" id="SSF69012">
    <property type="entry name" value="alpha-ketoacid dehydrogenase kinase, N-terminal domain"/>
    <property type="match status" value="1"/>
</dbReference>
<evidence type="ECO:0000256" key="1">
    <source>
        <dbReference type="ARBA" id="ARBA00006155"/>
    </source>
</evidence>
<dbReference type="GO" id="GO:0005524">
    <property type="term" value="F:ATP binding"/>
    <property type="evidence" value="ECO:0007669"/>
    <property type="project" value="UniProtKB-UniRule"/>
</dbReference>
<comment type="similarity">
    <text evidence="1 8">Belongs to the PDK/BCKDK protein kinase family.</text>
</comment>
<accession>A0A7S3FQ20</accession>
<evidence type="ECO:0000256" key="7">
    <source>
        <dbReference type="ARBA" id="ARBA00023128"/>
    </source>
</evidence>
<dbReference type="Gene3D" id="3.30.565.10">
    <property type="entry name" value="Histidine kinase-like ATPase, C-terminal domain"/>
    <property type="match status" value="1"/>
</dbReference>
<dbReference type="GO" id="GO:0005759">
    <property type="term" value="C:mitochondrial matrix"/>
    <property type="evidence" value="ECO:0007669"/>
    <property type="project" value="UniProtKB-SubCell"/>
</dbReference>
<keyword evidence="3 8" id="KW-0808">Transferase</keyword>
<evidence type="ECO:0000256" key="8">
    <source>
        <dbReference type="RuleBase" id="RU366032"/>
    </source>
</evidence>
<dbReference type="Pfam" id="PF10436">
    <property type="entry name" value="BCDHK_Adom3"/>
    <property type="match status" value="1"/>
</dbReference>
<dbReference type="Gene3D" id="1.20.140.20">
    <property type="entry name" value="Alpha-ketoacid/pyruvate dehydrogenase kinase, N-terminal domain"/>
    <property type="match status" value="1"/>
</dbReference>
<evidence type="ECO:0000256" key="9">
    <source>
        <dbReference type="SAM" id="MobiDB-lite"/>
    </source>
</evidence>